<comment type="pathway">
    <text evidence="1 8">Amino-acid biosynthesis; L-lysine biosynthesis via DAP pathway; DL-2,6-diaminopimelate from LL-2,6-diaminopimelate: step 1/1.</text>
</comment>
<sequence>MTALAFSKGHGTHNDFVLLNDPEGNLDLDEALVARLADRRGGIGGDGVIRVIKSEHLSEGREVLAQESAAVWFMDYRNADGSIAQMCGNGVRVFAAYLERLGLVDFTDGVPVPIGTRAGLRTVRKEGDWFTVGMGKWRFTFPEQAGSAGLDSEVRLVGISGTEVRPALSIDMGNPHTVAAVSNADELASINFTDIPEVSPLPPHGTNVEVVVPLPAQSTAEGSIGHIAMRVHERGVGETQSCGTGACAAALAVRHWLSQSVASSQIDDDTASSVPDVWLVDVPGGQVRVSVSGQDVELSGPAVIVADGTLDTALL</sequence>
<feature type="binding site" evidence="8">
    <location>
        <position position="14"/>
    </location>
    <ligand>
        <name>substrate</name>
    </ligand>
</feature>
<comment type="subunit">
    <text evidence="8">Homodimer.</text>
</comment>
<feature type="binding site" evidence="8">
    <location>
        <position position="207"/>
    </location>
    <ligand>
        <name>substrate</name>
    </ligand>
</feature>
<comment type="subcellular location">
    <subcellularLocation>
        <location evidence="8">Cytoplasm</location>
    </subcellularLocation>
</comment>
<keyword evidence="8" id="KW-0963">Cytoplasm</keyword>
<feature type="active site" evidence="9">
    <location>
        <position position="87"/>
    </location>
</feature>
<dbReference type="InterPro" id="IPR018510">
    <property type="entry name" value="DAP_epimerase_AS"/>
</dbReference>
<dbReference type="RefSeq" id="WP_377467105.1">
    <property type="nucleotide sequence ID" value="NZ_JBHUOP010000004.1"/>
</dbReference>
<comment type="catalytic activity">
    <reaction evidence="7 8">
        <text>(2S,6S)-2,6-diaminopimelate = meso-2,6-diaminopimelate</text>
        <dbReference type="Rhea" id="RHEA:15393"/>
        <dbReference type="ChEBI" id="CHEBI:57609"/>
        <dbReference type="ChEBI" id="CHEBI:57791"/>
        <dbReference type="EC" id="5.1.1.7"/>
    </reaction>
</comment>
<feature type="site" description="Could be important to modulate the pK values of the two catalytic cysteine residues" evidence="8">
    <location>
        <position position="233"/>
    </location>
</feature>
<dbReference type="NCBIfam" id="TIGR00652">
    <property type="entry name" value="DapF"/>
    <property type="match status" value="1"/>
</dbReference>
<reference evidence="11" key="1">
    <citation type="journal article" date="2019" name="Int. J. Syst. Evol. Microbiol.">
        <title>The Global Catalogue of Microorganisms (GCM) 10K type strain sequencing project: providing services to taxonomists for standard genome sequencing and annotation.</title>
        <authorList>
            <consortium name="The Broad Institute Genomics Platform"/>
            <consortium name="The Broad Institute Genome Sequencing Center for Infectious Disease"/>
            <person name="Wu L."/>
            <person name="Ma J."/>
        </authorList>
    </citation>
    <scope>NUCLEOTIDE SEQUENCE [LARGE SCALE GENOMIC DNA]</scope>
    <source>
        <strain evidence="11">KCTC 33576</strain>
    </source>
</reference>
<evidence type="ECO:0000313" key="10">
    <source>
        <dbReference type="EMBL" id="MFD2841180.1"/>
    </source>
</evidence>
<gene>
    <name evidence="8 10" type="primary">dapF</name>
    <name evidence="10" type="ORF">ACFSYH_11465</name>
</gene>
<dbReference type="HAMAP" id="MF_00197">
    <property type="entry name" value="DAP_epimerase"/>
    <property type="match status" value="1"/>
</dbReference>
<evidence type="ECO:0000256" key="3">
    <source>
        <dbReference type="ARBA" id="ARBA00013080"/>
    </source>
</evidence>
<keyword evidence="5 8" id="KW-0457">Lysine biosynthesis</keyword>
<feature type="active site" description="Proton donor" evidence="8">
    <location>
        <position position="87"/>
    </location>
</feature>
<feature type="binding site" evidence="8">
    <location>
        <begin position="88"/>
        <end position="89"/>
    </location>
    <ligand>
        <name>substrate</name>
    </ligand>
</feature>
<keyword evidence="6 8" id="KW-0413">Isomerase</keyword>
<evidence type="ECO:0000256" key="9">
    <source>
        <dbReference type="PROSITE-ProRule" id="PRU10125"/>
    </source>
</evidence>
<accession>A0ABW5XIU5</accession>
<comment type="similarity">
    <text evidence="2 8">Belongs to the diaminopimelate epimerase family.</text>
</comment>
<evidence type="ECO:0000256" key="7">
    <source>
        <dbReference type="ARBA" id="ARBA00051712"/>
    </source>
</evidence>
<feature type="binding site" evidence="8">
    <location>
        <begin position="243"/>
        <end position="244"/>
    </location>
    <ligand>
        <name>substrate</name>
    </ligand>
</feature>
<feature type="binding site" evidence="8">
    <location>
        <position position="174"/>
    </location>
    <ligand>
        <name>substrate</name>
    </ligand>
</feature>
<dbReference type="EC" id="5.1.1.7" evidence="3 8"/>
<protein>
    <recommendedName>
        <fullName evidence="3 8">Diaminopimelate epimerase</fullName>
        <shortName evidence="8">DAP epimerase</shortName>
        <ecNumber evidence="3 8">5.1.1.7</ecNumber>
    </recommendedName>
    <alternativeName>
        <fullName evidence="8">PLP-independent amino acid racemase</fullName>
    </alternativeName>
</protein>
<organism evidence="10 11">
    <name type="scientific">Populibacterium corticicola</name>
    <dbReference type="NCBI Taxonomy" id="1812826"/>
    <lineage>
        <taxon>Bacteria</taxon>
        <taxon>Bacillati</taxon>
        <taxon>Actinomycetota</taxon>
        <taxon>Actinomycetes</taxon>
        <taxon>Micrococcales</taxon>
        <taxon>Jonesiaceae</taxon>
        <taxon>Populibacterium</taxon>
    </lineage>
</organism>
<dbReference type="Proteomes" id="UP001597391">
    <property type="component" value="Unassembled WGS sequence"/>
</dbReference>
<keyword evidence="4 8" id="KW-0028">Amino-acid biosynthesis</keyword>
<evidence type="ECO:0000256" key="2">
    <source>
        <dbReference type="ARBA" id="ARBA00010219"/>
    </source>
</evidence>
<dbReference type="PANTHER" id="PTHR31689">
    <property type="entry name" value="DIAMINOPIMELATE EPIMERASE, CHLOROPLASTIC"/>
    <property type="match status" value="1"/>
</dbReference>
<comment type="function">
    <text evidence="8">Catalyzes the stereoinversion of LL-2,6-diaminopimelate (L,L-DAP) to meso-diaminopimelate (meso-DAP), a precursor of L-lysine and an essential component of the bacterial peptidoglycan.</text>
</comment>
<keyword evidence="11" id="KW-1185">Reference proteome</keyword>
<evidence type="ECO:0000256" key="4">
    <source>
        <dbReference type="ARBA" id="ARBA00022605"/>
    </source>
</evidence>
<evidence type="ECO:0000256" key="6">
    <source>
        <dbReference type="ARBA" id="ARBA00023235"/>
    </source>
</evidence>
<dbReference type="Gene3D" id="3.10.310.10">
    <property type="entry name" value="Diaminopimelate Epimerase, Chain A, domain 1"/>
    <property type="match status" value="2"/>
</dbReference>
<dbReference type="PROSITE" id="PS01326">
    <property type="entry name" value="DAP_EPIMERASE"/>
    <property type="match status" value="1"/>
</dbReference>
<evidence type="ECO:0000256" key="5">
    <source>
        <dbReference type="ARBA" id="ARBA00023154"/>
    </source>
</evidence>
<evidence type="ECO:0000256" key="8">
    <source>
        <dbReference type="HAMAP-Rule" id="MF_00197"/>
    </source>
</evidence>
<dbReference type="GO" id="GO:0008837">
    <property type="term" value="F:diaminopimelate epimerase activity"/>
    <property type="evidence" value="ECO:0007669"/>
    <property type="project" value="UniProtKB-EC"/>
</dbReference>
<dbReference type="SUPFAM" id="SSF54506">
    <property type="entry name" value="Diaminopimelate epimerase-like"/>
    <property type="match status" value="2"/>
</dbReference>
<dbReference type="Pfam" id="PF01678">
    <property type="entry name" value="DAP_epimerase"/>
    <property type="match status" value="2"/>
</dbReference>
<dbReference type="EMBL" id="JBHUOP010000004">
    <property type="protein sequence ID" value="MFD2841180.1"/>
    <property type="molecule type" value="Genomic_DNA"/>
</dbReference>
<evidence type="ECO:0000256" key="1">
    <source>
        <dbReference type="ARBA" id="ARBA00005196"/>
    </source>
</evidence>
<feature type="active site" description="Proton acceptor" evidence="8">
    <location>
        <position position="242"/>
    </location>
</feature>
<proteinExistence type="inferred from homology"/>
<feature type="binding site" evidence="8">
    <location>
        <position position="78"/>
    </location>
    <ligand>
        <name>substrate</name>
    </ligand>
</feature>
<dbReference type="PANTHER" id="PTHR31689:SF0">
    <property type="entry name" value="DIAMINOPIMELATE EPIMERASE"/>
    <property type="match status" value="1"/>
</dbReference>
<comment type="caution">
    <text evidence="10">The sequence shown here is derived from an EMBL/GenBank/DDBJ whole genome shotgun (WGS) entry which is preliminary data.</text>
</comment>
<feature type="binding site" evidence="8">
    <location>
        <begin position="233"/>
        <end position="234"/>
    </location>
    <ligand>
        <name>substrate</name>
    </ligand>
</feature>
<comment type="caution">
    <text evidence="8">Lacks conserved residue(s) required for the propagation of feature annotation.</text>
</comment>
<evidence type="ECO:0000313" key="11">
    <source>
        <dbReference type="Proteomes" id="UP001597391"/>
    </source>
</evidence>
<feature type="site" description="Could be important to modulate the pK values of the two catalytic cysteine residues" evidence="8">
    <location>
        <position position="176"/>
    </location>
</feature>
<dbReference type="InterPro" id="IPR001653">
    <property type="entry name" value="DAP_epimerase_DapF"/>
</dbReference>
<name>A0ABW5XIU5_9MICO</name>